<dbReference type="PANTHER" id="PTHR43401:SF2">
    <property type="entry name" value="L-THREONINE 3-DEHYDROGENASE"/>
    <property type="match status" value="1"/>
</dbReference>
<dbReference type="InterPro" id="IPR011032">
    <property type="entry name" value="GroES-like_sf"/>
</dbReference>
<feature type="domain" description="Alcohol dehydrogenase-like N-terminal" evidence="4">
    <location>
        <begin position="29"/>
        <end position="99"/>
    </location>
</feature>
<evidence type="ECO:0000256" key="2">
    <source>
        <dbReference type="ARBA" id="ARBA00023002"/>
    </source>
</evidence>
<reference evidence="6" key="1">
    <citation type="journal article" date="2019" name="Int. J. Syst. Evol. Microbiol.">
        <title>The Global Catalogue of Microorganisms (GCM) 10K type strain sequencing project: providing services to taxonomists for standard genome sequencing and annotation.</title>
        <authorList>
            <consortium name="The Broad Institute Genomics Platform"/>
            <consortium name="The Broad Institute Genome Sequencing Center for Infectious Disease"/>
            <person name="Wu L."/>
            <person name="Ma J."/>
        </authorList>
    </citation>
    <scope>NUCLEOTIDE SEQUENCE [LARGE SCALE GENOMIC DNA]</scope>
    <source>
        <strain evidence="6">CCUG 49018</strain>
    </source>
</reference>
<dbReference type="InterPro" id="IPR050129">
    <property type="entry name" value="Zn_alcohol_dh"/>
</dbReference>
<dbReference type="SUPFAM" id="SSF51735">
    <property type="entry name" value="NAD(P)-binding Rossmann-fold domains"/>
    <property type="match status" value="1"/>
</dbReference>
<keyword evidence="6" id="KW-1185">Reference proteome</keyword>
<dbReference type="Pfam" id="PF08240">
    <property type="entry name" value="ADH_N"/>
    <property type="match status" value="1"/>
</dbReference>
<dbReference type="SUPFAM" id="SSF50129">
    <property type="entry name" value="GroES-like"/>
    <property type="match status" value="1"/>
</dbReference>
<dbReference type="InterPro" id="IPR013154">
    <property type="entry name" value="ADH-like_N"/>
</dbReference>
<comment type="cofactor">
    <cofactor evidence="1">
        <name>Zn(2+)</name>
        <dbReference type="ChEBI" id="CHEBI:29105"/>
    </cofactor>
</comment>
<dbReference type="EMBL" id="JBHTMB010000263">
    <property type="protein sequence ID" value="MFD1237074.1"/>
    <property type="molecule type" value="Genomic_DNA"/>
</dbReference>
<feature type="domain" description="Alcohol dehydrogenase-like C-terminal" evidence="3">
    <location>
        <begin position="161"/>
        <end position="294"/>
    </location>
</feature>
<proteinExistence type="predicted"/>
<organism evidence="5 6">
    <name type="scientific">Pseudonocardia benzenivorans</name>
    <dbReference type="NCBI Taxonomy" id="228005"/>
    <lineage>
        <taxon>Bacteria</taxon>
        <taxon>Bacillati</taxon>
        <taxon>Actinomycetota</taxon>
        <taxon>Actinomycetes</taxon>
        <taxon>Pseudonocardiales</taxon>
        <taxon>Pseudonocardiaceae</taxon>
        <taxon>Pseudonocardia</taxon>
    </lineage>
</organism>
<dbReference type="RefSeq" id="WP_346091647.1">
    <property type="nucleotide sequence ID" value="NZ_BAABKS010000030.1"/>
</dbReference>
<dbReference type="InterPro" id="IPR013149">
    <property type="entry name" value="ADH-like_C"/>
</dbReference>
<comment type="caution">
    <text evidence="5">The sequence shown here is derived from an EMBL/GenBank/DDBJ whole genome shotgun (WGS) entry which is preliminary data.</text>
</comment>
<keyword evidence="2" id="KW-0560">Oxidoreductase</keyword>
<dbReference type="Proteomes" id="UP001597182">
    <property type="component" value="Unassembled WGS sequence"/>
</dbReference>
<protein>
    <submittedName>
        <fullName evidence="5">Zinc-binding dehydrogenase</fullName>
    </submittedName>
</protein>
<sequence>MGDTTMCAAQLVAPGRIEAVEAPVPRPREGEVLVRSRRGSICGSDLHVMHDGFYRGTYPAAPGYPGHEGVGVVEDSRDPAFAPGDVVLAVPVPRDARCFAQWQVVKAASLIGLPRGADPDRLLLAQQLGTTIFAMRRFWPPAVAGPAEGRTVAICGVGSAGLFFTALARLADFSRIVVADRAPSRLDIAAEFGADVVVDVRRDSFVDAVMESTGGEGADLVIEAVGYDETRVQCLQAVKTWGRVGYFGFPERPDGPSTWSYNDAWARRPTIEHSHSTQAEPGLTAFREAIDLIHSGAVDVTPFLDPVYPLARVAEAFEAARTQQGGKIAIDLR</sequence>
<evidence type="ECO:0000256" key="1">
    <source>
        <dbReference type="ARBA" id="ARBA00001947"/>
    </source>
</evidence>
<dbReference type="Gene3D" id="3.40.50.720">
    <property type="entry name" value="NAD(P)-binding Rossmann-like Domain"/>
    <property type="match status" value="1"/>
</dbReference>
<evidence type="ECO:0000259" key="3">
    <source>
        <dbReference type="Pfam" id="PF00107"/>
    </source>
</evidence>
<accession>A0ABW3VS12</accession>
<evidence type="ECO:0000313" key="6">
    <source>
        <dbReference type="Proteomes" id="UP001597182"/>
    </source>
</evidence>
<gene>
    <name evidence="5" type="ORF">ACFQ34_27630</name>
</gene>
<name>A0ABW3VS12_9PSEU</name>
<evidence type="ECO:0000259" key="4">
    <source>
        <dbReference type="Pfam" id="PF08240"/>
    </source>
</evidence>
<dbReference type="Pfam" id="PF00107">
    <property type="entry name" value="ADH_zinc_N"/>
    <property type="match status" value="1"/>
</dbReference>
<dbReference type="Gene3D" id="3.90.180.10">
    <property type="entry name" value="Medium-chain alcohol dehydrogenases, catalytic domain"/>
    <property type="match status" value="2"/>
</dbReference>
<dbReference type="PANTHER" id="PTHR43401">
    <property type="entry name" value="L-THREONINE 3-DEHYDROGENASE"/>
    <property type="match status" value="1"/>
</dbReference>
<evidence type="ECO:0000313" key="5">
    <source>
        <dbReference type="EMBL" id="MFD1237074.1"/>
    </source>
</evidence>
<dbReference type="InterPro" id="IPR036291">
    <property type="entry name" value="NAD(P)-bd_dom_sf"/>
</dbReference>